<dbReference type="Pfam" id="PF00561">
    <property type="entry name" value="Abhydrolase_1"/>
    <property type="match status" value="1"/>
</dbReference>
<keyword evidence="3" id="KW-1185">Reference proteome</keyword>
<dbReference type="PANTHER" id="PTHR43139">
    <property type="entry name" value="SI:DKEY-122A22.2"/>
    <property type="match status" value="1"/>
</dbReference>
<dbReference type="EMBL" id="CP136893">
    <property type="protein sequence ID" value="WOL03913.1"/>
    <property type="molecule type" value="Genomic_DNA"/>
</dbReference>
<dbReference type="AlphaFoldDB" id="A0AAQ3QCB7"/>
<sequence>MESSRSLRYLLRVVALSLLYLLRLLRRFTAPQRFLSFVALRDFFLHISFLRAGLRPVFLDLGHASVHLWTPSPYRSRRKPALVLIHGFGGNSKWQWEHQIGPLSRSFDLYIPDLVFFGESRSNSTDRSVGYQARCIAEAMRQLGVSRYSVVGISYGGFVAFRLAEGAAADSVERVSILTAGICAMPEQLREMAAKEERDVCEMLLPQKAEDLMALLRRSLYRHPKWVPTFVLQDFIEVMYKNQRKERTELLKELLEKGIDMDPLPDLSQDTLILWGDKDDIFPLPLAHQLQRHLGEKSRLEVIKDAGHALQLEKPEMINNHIKKFLISI</sequence>
<feature type="domain" description="AB hydrolase-1" evidence="1">
    <location>
        <begin position="80"/>
        <end position="315"/>
    </location>
</feature>
<dbReference type="Proteomes" id="UP001327560">
    <property type="component" value="Chromosome 4"/>
</dbReference>
<evidence type="ECO:0000313" key="3">
    <source>
        <dbReference type="Proteomes" id="UP001327560"/>
    </source>
</evidence>
<dbReference type="InterPro" id="IPR000073">
    <property type="entry name" value="AB_hydrolase_1"/>
</dbReference>
<dbReference type="GO" id="GO:0003824">
    <property type="term" value="F:catalytic activity"/>
    <property type="evidence" value="ECO:0007669"/>
    <property type="project" value="InterPro"/>
</dbReference>
<proteinExistence type="predicted"/>
<protein>
    <recommendedName>
        <fullName evidence="1">AB hydrolase-1 domain-containing protein</fullName>
    </recommendedName>
</protein>
<dbReference type="InterPro" id="IPR029058">
    <property type="entry name" value="AB_hydrolase_fold"/>
</dbReference>
<evidence type="ECO:0000313" key="2">
    <source>
        <dbReference type="EMBL" id="WOL03913.1"/>
    </source>
</evidence>
<organism evidence="2 3">
    <name type="scientific">Canna indica</name>
    <name type="common">Indian-shot</name>
    <dbReference type="NCBI Taxonomy" id="4628"/>
    <lineage>
        <taxon>Eukaryota</taxon>
        <taxon>Viridiplantae</taxon>
        <taxon>Streptophyta</taxon>
        <taxon>Embryophyta</taxon>
        <taxon>Tracheophyta</taxon>
        <taxon>Spermatophyta</taxon>
        <taxon>Magnoliopsida</taxon>
        <taxon>Liliopsida</taxon>
        <taxon>Zingiberales</taxon>
        <taxon>Cannaceae</taxon>
        <taxon>Canna</taxon>
    </lineage>
</organism>
<accession>A0AAQ3QCB7</accession>
<dbReference type="PRINTS" id="PR00111">
    <property type="entry name" value="ABHYDROLASE"/>
</dbReference>
<name>A0AAQ3QCB7_9LILI</name>
<evidence type="ECO:0000259" key="1">
    <source>
        <dbReference type="Pfam" id="PF00561"/>
    </source>
</evidence>
<dbReference type="PANTHER" id="PTHR43139:SF37">
    <property type="entry name" value="ALPHA_BETA-HYDROLASES SUPERFAMILY PROTEIN"/>
    <property type="match status" value="1"/>
</dbReference>
<gene>
    <name evidence="2" type="ORF">Cni_G12633</name>
</gene>
<dbReference type="InterPro" id="IPR000639">
    <property type="entry name" value="Epox_hydrolase-like"/>
</dbReference>
<reference evidence="2 3" key="1">
    <citation type="submission" date="2023-10" db="EMBL/GenBank/DDBJ databases">
        <title>Chromosome-scale genome assembly provides insights into flower coloration mechanisms of Canna indica.</title>
        <authorList>
            <person name="Li C."/>
        </authorList>
    </citation>
    <scope>NUCLEOTIDE SEQUENCE [LARGE SCALE GENOMIC DNA]</scope>
    <source>
        <tissue evidence="2">Flower</tissue>
    </source>
</reference>
<dbReference type="SUPFAM" id="SSF53474">
    <property type="entry name" value="alpha/beta-Hydrolases"/>
    <property type="match status" value="1"/>
</dbReference>
<dbReference type="Gene3D" id="3.40.50.1820">
    <property type="entry name" value="alpha/beta hydrolase"/>
    <property type="match status" value="1"/>
</dbReference>
<dbReference type="InterPro" id="IPR052370">
    <property type="entry name" value="Meta-cleavage_hydrolase"/>
</dbReference>
<dbReference type="PRINTS" id="PR00412">
    <property type="entry name" value="EPOXHYDRLASE"/>
</dbReference>